<feature type="transmembrane region" description="Helical" evidence="1">
    <location>
        <begin position="239"/>
        <end position="257"/>
    </location>
</feature>
<reference evidence="3" key="1">
    <citation type="submission" date="2017-06" db="EMBL/GenBank/DDBJ databases">
        <authorList>
            <person name="Varghese N."/>
            <person name="Submissions S."/>
        </authorList>
    </citation>
    <scope>NUCLEOTIDE SEQUENCE [LARGE SCALE GENOMIC DNA]</scope>
    <source>
        <strain evidence="3">NKM1</strain>
    </source>
</reference>
<gene>
    <name evidence="2" type="ORF">SAMN06296052_11598</name>
</gene>
<feature type="transmembrane region" description="Helical" evidence="1">
    <location>
        <begin position="42"/>
        <end position="66"/>
    </location>
</feature>
<feature type="transmembrane region" description="Helical" evidence="1">
    <location>
        <begin position="99"/>
        <end position="122"/>
    </location>
</feature>
<dbReference type="RefSeq" id="WP_089320299.1">
    <property type="nucleotide sequence ID" value="NZ_FZOQ01000015.1"/>
</dbReference>
<dbReference type="OrthoDB" id="1496299at2"/>
<feature type="transmembrane region" description="Helical" evidence="1">
    <location>
        <begin position="75"/>
        <end position="93"/>
    </location>
</feature>
<dbReference type="AlphaFoldDB" id="A0A239I265"/>
<accession>A0A239I265</accession>
<dbReference type="Proteomes" id="UP000198432">
    <property type="component" value="Unassembled WGS sequence"/>
</dbReference>
<keyword evidence="1" id="KW-0812">Transmembrane</keyword>
<evidence type="ECO:0000256" key="1">
    <source>
        <dbReference type="SAM" id="Phobius"/>
    </source>
</evidence>
<keyword evidence="1" id="KW-1133">Transmembrane helix</keyword>
<evidence type="ECO:0000313" key="3">
    <source>
        <dbReference type="Proteomes" id="UP000198432"/>
    </source>
</evidence>
<feature type="transmembrane region" description="Helical" evidence="1">
    <location>
        <begin position="9"/>
        <end position="30"/>
    </location>
</feature>
<feature type="transmembrane region" description="Helical" evidence="1">
    <location>
        <begin position="175"/>
        <end position="195"/>
    </location>
</feature>
<feature type="transmembrane region" description="Helical" evidence="1">
    <location>
        <begin position="202"/>
        <end position="227"/>
    </location>
</feature>
<dbReference type="EMBL" id="FZOQ01000015">
    <property type="protein sequence ID" value="SNS87581.1"/>
    <property type="molecule type" value="Genomic_DNA"/>
</dbReference>
<evidence type="ECO:0000313" key="2">
    <source>
        <dbReference type="EMBL" id="SNS87581.1"/>
    </source>
</evidence>
<keyword evidence="1" id="KW-0472">Membrane</keyword>
<feature type="transmembrane region" description="Helical" evidence="1">
    <location>
        <begin position="142"/>
        <end position="163"/>
    </location>
</feature>
<proteinExistence type="predicted"/>
<sequence length="267" mass="28948">MPGAKFKGAYAVSVIIAGLAAVASGGGLVIKGLYRDSAPIKIAWLGNDLVTFFVVVPLLLASLFYAQRGSERAQLVWMGLLGYMVYNYAFYLFGASFNLFFLLYVALFSLSICALVQGLASLNARRISKEFTRQTPVRGISVFLLFISIPLGIVEISQCLQFVLHGEVPEVPPLIFALDLSVVVPGTALAAVLLWRRRPWGYVLAAIMLVKAFTYGLVLSVATALVAGFRLGGAWDPLMPFYVFVASGGLMGILLLLRNLKPLPNYS</sequence>
<name>A0A239I265_9BACT</name>
<protein>
    <submittedName>
        <fullName evidence="2">Uncharacterized protein</fullName>
    </submittedName>
</protein>
<organism evidence="2 3">
    <name type="scientific">Pontibacter ummariensis</name>
    <dbReference type="NCBI Taxonomy" id="1610492"/>
    <lineage>
        <taxon>Bacteria</taxon>
        <taxon>Pseudomonadati</taxon>
        <taxon>Bacteroidota</taxon>
        <taxon>Cytophagia</taxon>
        <taxon>Cytophagales</taxon>
        <taxon>Hymenobacteraceae</taxon>
        <taxon>Pontibacter</taxon>
    </lineage>
</organism>
<keyword evidence="3" id="KW-1185">Reference proteome</keyword>